<protein>
    <submittedName>
        <fullName evidence="8">Tyrosine recombinase XerC</fullName>
    </submittedName>
</protein>
<dbReference type="InterPro" id="IPR050090">
    <property type="entry name" value="Tyrosine_recombinase_XerCD"/>
</dbReference>
<dbReference type="SUPFAM" id="SSF56349">
    <property type="entry name" value="DNA breaking-rejoining enzymes"/>
    <property type="match status" value="1"/>
</dbReference>
<evidence type="ECO:0000259" key="7">
    <source>
        <dbReference type="PROSITE" id="PS51900"/>
    </source>
</evidence>
<evidence type="ECO:0000256" key="3">
    <source>
        <dbReference type="ARBA" id="ARBA00023125"/>
    </source>
</evidence>
<dbReference type="Gene3D" id="1.10.443.10">
    <property type="entry name" value="Intergrase catalytic core"/>
    <property type="match status" value="1"/>
</dbReference>
<dbReference type="GO" id="GO:0003677">
    <property type="term" value="F:DNA binding"/>
    <property type="evidence" value="ECO:0007669"/>
    <property type="project" value="UniProtKB-UniRule"/>
</dbReference>
<keyword evidence="9" id="KW-1185">Reference proteome</keyword>
<evidence type="ECO:0000313" key="9">
    <source>
        <dbReference type="Proteomes" id="UP000262142"/>
    </source>
</evidence>
<dbReference type="GO" id="GO:0015074">
    <property type="term" value="P:DNA integration"/>
    <property type="evidence" value="ECO:0007669"/>
    <property type="project" value="UniProtKB-KW"/>
</dbReference>
<accession>A0A383U4I9</accession>
<dbReference type="EMBL" id="UNSC01000010">
    <property type="protein sequence ID" value="SZD74299.1"/>
    <property type="molecule type" value="Genomic_DNA"/>
</dbReference>
<dbReference type="PANTHER" id="PTHR30349:SF64">
    <property type="entry name" value="PROPHAGE INTEGRASE INTD-RELATED"/>
    <property type="match status" value="1"/>
</dbReference>
<evidence type="ECO:0000256" key="4">
    <source>
        <dbReference type="ARBA" id="ARBA00023172"/>
    </source>
</evidence>
<evidence type="ECO:0000256" key="5">
    <source>
        <dbReference type="PROSITE-ProRule" id="PRU01248"/>
    </source>
</evidence>
<evidence type="ECO:0000313" key="8">
    <source>
        <dbReference type="EMBL" id="SZD74299.1"/>
    </source>
</evidence>
<name>A0A383U4I9_9FLAO</name>
<dbReference type="InterPro" id="IPR011010">
    <property type="entry name" value="DNA_brk_join_enz"/>
</dbReference>
<dbReference type="GO" id="GO:0006310">
    <property type="term" value="P:DNA recombination"/>
    <property type="evidence" value="ECO:0007669"/>
    <property type="project" value="UniProtKB-KW"/>
</dbReference>
<gene>
    <name evidence="8" type="primary">xerC_2</name>
    <name evidence="8" type="ORF">SAMEA104719789_01725</name>
</gene>
<dbReference type="PROSITE" id="PS51898">
    <property type="entry name" value="TYR_RECOMBINASE"/>
    <property type="match status" value="1"/>
</dbReference>
<keyword evidence="3 5" id="KW-0238">DNA-binding</keyword>
<dbReference type="AlphaFoldDB" id="A0A383U4I9"/>
<dbReference type="Proteomes" id="UP000262142">
    <property type="component" value="Unassembled WGS sequence"/>
</dbReference>
<dbReference type="InterPro" id="IPR044068">
    <property type="entry name" value="CB"/>
</dbReference>
<dbReference type="Pfam" id="PF00589">
    <property type="entry name" value="Phage_integrase"/>
    <property type="match status" value="1"/>
</dbReference>
<dbReference type="Pfam" id="PF13495">
    <property type="entry name" value="Phage_int_SAM_4"/>
    <property type="match status" value="1"/>
</dbReference>
<dbReference type="OrthoDB" id="9801717at2"/>
<dbReference type="InterPro" id="IPR010998">
    <property type="entry name" value="Integrase_recombinase_N"/>
</dbReference>
<dbReference type="PROSITE" id="PS51900">
    <property type="entry name" value="CB"/>
    <property type="match status" value="1"/>
</dbReference>
<dbReference type="RefSeq" id="WP_119059867.1">
    <property type="nucleotide sequence ID" value="NZ_UNSC01000010.1"/>
</dbReference>
<reference evidence="8 9" key="1">
    <citation type="submission" date="2018-09" db="EMBL/GenBank/DDBJ databases">
        <authorList>
            <consortium name="Pathogen Informatics"/>
        </authorList>
    </citation>
    <scope>NUCLEOTIDE SEQUENCE [LARGE SCALE GENOMIC DNA]</scope>
    <source>
        <strain evidence="8 9">OH-22767</strain>
    </source>
</reference>
<keyword evidence="4" id="KW-0233">DNA recombination</keyword>
<comment type="similarity">
    <text evidence="1">Belongs to the 'phage' integrase family.</text>
</comment>
<keyword evidence="2" id="KW-0229">DNA integration</keyword>
<feature type="domain" description="Core-binding (CB)" evidence="7">
    <location>
        <begin position="79"/>
        <end position="162"/>
    </location>
</feature>
<proteinExistence type="inferred from homology"/>
<dbReference type="InterPro" id="IPR004107">
    <property type="entry name" value="Integrase_SAM-like_N"/>
</dbReference>
<evidence type="ECO:0000256" key="1">
    <source>
        <dbReference type="ARBA" id="ARBA00008857"/>
    </source>
</evidence>
<evidence type="ECO:0000256" key="2">
    <source>
        <dbReference type="ARBA" id="ARBA00022908"/>
    </source>
</evidence>
<dbReference type="InterPro" id="IPR013762">
    <property type="entry name" value="Integrase-like_cat_sf"/>
</dbReference>
<organism evidence="8 9">
    <name type="scientific">Candidatus Ornithobacterium hominis</name>
    <dbReference type="NCBI Taxonomy" id="2497989"/>
    <lineage>
        <taxon>Bacteria</taxon>
        <taxon>Pseudomonadati</taxon>
        <taxon>Bacteroidota</taxon>
        <taxon>Flavobacteriia</taxon>
        <taxon>Flavobacteriales</taxon>
        <taxon>Weeksellaceae</taxon>
        <taxon>Ornithobacterium</taxon>
    </lineage>
</organism>
<dbReference type="InterPro" id="IPR002104">
    <property type="entry name" value="Integrase_catalytic"/>
</dbReference>
<dbReference type="PANTHER" id="PTHR30349">
    <property type="entry name" value="PHAGE INTEGRASE-RELATED"/>
    <property type="match status" value="1"/>
</dbReference>
<evidence type="ECO:0000259" key="6">
    <source>
        <dbReference type="PROSITE" id="PS51898"/>
    </source>
</evidence>
<dbReference type="Gene3D" id="1.10.150.130">
    <property type="match status" value="1"/>
</dbReference>
<feature type="domain" description="Tyr recombinase" evidence="6">
    <location>
        <begin position="179"/>
        <end position="303"/>
    </location>
</feature>
<sequence length="303" mass="35593">MMNFDCYQFFFGKHNNKNVIWVDFPFNHLLKDELKHTFPFAKWSRSQKSWFLPDNDAVRSQLGMDPKKYFPTKFHLLSTENQLALQKFIVQLDLKAYSQNTIKTYVSELMHLLLILKNKPVDELSKERLKDYFLYCVRDLKMGERKINSKINAIKFYFEQVLHQEKMFFDIPRPKKPSTLPKLLSKAEVKAIFSQVNNPKHLLILKLCYGMGLRVSEIVGIEIGHIDSDRMLVLISAAKGKKDRYVTLPDSILPLLRDYYKNYKPKKYLFEGQYGGKYSVSNVQTIFKRALKKAKIHKYVGGS</sequence>